<proteinExistence type="predicted"/>
<dbReference type="Proteomes" id="UP000184442">
    <property type="component" value="Unassembled WGS sequence"/>
</dbReference>
<evidence type="ECO:0000256" key="2">
    <source>
        <dbReference type="PROSITE-ProRule" id="PRU00335"/>
    </source>
</evidence>
<dbReference type="InterPro" id="IPR009057">
    <property type="entry name" value="Homeodomain-like_sf"/>
</dbReference>
<dbReference type="OrthoDB" id="9815924at2"/>
<evidence type="ECO:0000313" key="5">
    <source>
        <dbReference type="Proteomes" id="UP000184442"/>
    </source>
</evidence>
<evidence type="ECO:0000256" key="1">
    <source>
        <dbReference type="ARBA" id="ARBA00023125"/>
    </source>
</evidence>
<dbReference type="GO" id="GO:0006355">
    <property type="term" value="P:regulation of DNA-templated transcription"/>
    <property type="evidence" value="ECO:0007669"/>
    <property type="project" value="UniProtKB-ARBA"/>
</dbReference>
<organism evidence="4 5">
    <name type="scientific">Lutispora thermophila DSM 19022</name>
    <dbReference type="NCBI Taxonomy" id="1122184"/>
    <lineage>
        <taxon>Bacteria</taxon>
        <taxon>Bacillati</taxon>
        <taxon>Bacillota</taxon>
        <taxon>Clostridia</taxon>
        <taxon>Lutisporales</taxon>
        <taxon>Lutisporaceae</taxon>
        <taxon>Lutispora</taxon>
    </lineage>
</organism>
<dbReference type="InterPro" id="IPR050109">
    <property type="entry name" value="HTH-type_TetR-like_transc_reg"/>
</dbReference>
<name>A0A1M6GE55_9FIRM</name>
<feature type="domain" description="HTH tetR-type" evidence="3">
    <location>
        <begin position="5"/>
        <end position="65"/>
    </location>
</feature>
<dbReference type="SUPFAM" id="SSF46689">
    <property type="entry name" value="Homeodomain-like"/>
    <property type="match status" value="1"/>
</dbReference>
<dbReference type="PROSITE" id="PS50977">
    <property type="entry name" value="HTH_TETR_2"/>
    <property type="match status" value="1"/>
</dbReference>
<dbReference type="STRING" id="1122184.SAMN02745176_02338"/>
<keyword evidence="5" id="KW-1185">Reference proteome</keyword>
<reference evidence="4 5" key="1">
    <citation type="submission" date="2016-11" db="EMBL/GenBank/DDBJ databases">
        <authorList>
            <person name="Jaros S."/>
            <person name="Januszkiewicz K."/>
            <person name="Wedrychowicz H."/>
        </authorList>
    </citation>
    <scope>NUCLEOTIDE SEQUENCE [LARGE SCALE GENOMIC DNA]</scope>
    <source>
        <strain evidence="4 5">DSM 19022</strain>
    </source>
</reference>
<dbReference type="RefSeq" id="WP_073026382.1">
    <property type="nucleotide sequence ID" value="NZ_FQZS01000015.1"/>
</dbReference>
<dbReference type="GO" id="GO:0003677">
    <property type="term" value="F:DNA binding"/>
    <property type="evidence" value="ECO:0007669"/>
    <property type="project" value="UniProtKB-UniRule"/>
</dbReference>
<dbReference type="PANTHER" id="PTHR30328">
    <property type="entry name" value="TRANSCRIPTIONAL REPRESSOR"/>
    <property type="match status" value="1"/>
</dbReference>
<dbReference type="AlphaFoldDB" id="A0A1M6GE55"/>
<protein>
    <submittedName>
        <fullName evidence="4">Transcriptional regulator, TetR family</fullName>
    </submittedName>
</protein>
<dbReference type="EMBL" id="FQZS01000015">
    <property type="protein sequence ID" value="SHJ08194.1"/>
    <property type="molecule type" value="Genomic_DNA"/>
</dbReference>
<evidence type="ECO:0000313" key="4">
    <source>
        <dbReference type="EMBL" id="SHJ08194.1"/>
    </source>
</evidence>
<keyword evidence="1 2" id="KW-0238">DNA-binding</keyword>
<dbReference type="InterPro" id="IPR001647">
    <property type="entry name" value="HTH_TetR"/>
</dbReference>
<gene>
    <name evidence="4" type="ORF">SAMN02745176_02338</name>
</gene>
<dbReference type="Gene3D" id="1.10.357.10">
    <property type="entry name" value="Tetracycline Repressor, domain 2"/>
    <property type="match status" value="1"/>
</dbReference>
<evidence type="ECO:0000259" key="3">
    <source>
        <dbReference type="PROSITE" id="PS50977"/>
    </source>
</evidence>
<accession>A0A1M6GE55</accession>
<dbReference type="PRINTS" id="PR00455">
    <property type="entry name" value="HTHTETR"/>
</dbReference>
<dbReference type="PANTHER" id="PTHR30328:SF54">
    <property type="entry name" value="HTH-TYPE TRANSCRIPTIONAL REPRESSOR SCO4008"/>
    <property type="match status" value="1"/>
</dbReference>
<sequence length="205" mass="23911">MRDAIETKARILSVAEDIFSRDGFDGARVDDIAKEAGVNKALIYYYFKSKNEILDTLFSKLIEDAKTMLVKSMESTPDIYENDVYRKLFDMYIRFVSEKRKIIIVAIAESAKTDIPSPIIMELGSLIINAEIETLRKEYEKKGLHFPEDKHELLVMEFFTGLTPFLCYALYKEQWEKQYGVSEKALQDYFYQAFKKTHLMAHLPE</sequence>
<dbReference type="Pfam" id="PF00440">
    <property type="entry name" value="TetR_N"/>
    <property type="match status" value="1"/>
</dbReference>
<feature type="DNA-binding region" description="H-T-H motif" evidence="2">
    <location>
        <begin position="28"/>
        <end position="47"/>
    </location>
</feature>